<dbReference type="KEGG" id="scw:TU94_28310"/>
<sequence>MGLFKKTAEEKAAIAAMKKADAALHANQRREEAAGIREETPEYLRLNAAANEAAAKVPFWHGGTRRGR</sequence>
<evidence type="ECO:0000313" key="1">
    <source>
        <dbReference type="EMBL" id="AJP04769.1"/>
    </source>
</evidence>
<dbReference type="RefSeq" id="WP_044385841.1">
    <property type="nucleotide sequence ID" value="NZ_CP010849.1"/>
</dbReference>
<proteinExistence type="predicted"/>
<dbReference type="HOGENOM" id="CLU_193083_0_0_11"/>
<protein>
    <submittedName>
        <fullName evidence="1">Uncharacterized protein</fullName>
    </submittedName>
</protein>
<dbReference type="Proteomes" id="UP000032234">
    <property type="component" value="Chromosome"/>
</dbReference>
<keyword evidence="2" id="KW-1185">Reference proteome</keyword>
<gene>
    <name evidence="1" type="ORF">TU94_28310</name>
</gene>
<dbReference type="PATRIC" id="fig|477245.3.peg.6006"/>
<dbReference type="AlphaFoldDB" id="A0A0C5G8U5"/>
<name>A0A0C5G8U5_9ACTN</name>
<dbReference type="EMBL" id="CP010849">
    <property type="protein sequence ID" value="AJP04769.1"/>
    <property type="molecule type" value="Genomic_DNA"/>
</dbReference>
<dbReference type="STRING" id="477245.TU94_28310"/>
<evidence type="ECO:0000313" key="2">
    <source>
        <dbReference type="Proteomes" id="UP000032234"/>
    </source>
</evidence>
<reference evidence="1 2" key="1">
    <citation type="submission" date="2015-02" db="EMBL/GenBank/DDBJ databases">
        <title>Genome sequence of thermotolerant Streptomyces cyaneogriseus subsp. Noncyanogenus NMWT1, the producer of nematocidal antibiotics nemadectin.</title>
        <authorList>
            <person name="Wang H."/>
            <person name="Li C."/>
            <person name="Xiang W."/>
            <person name="Wang X."/>
        </authorList>
    </citation>
    <scope>NUCLEOTIDE SEQUENCE [LARGE SCALE GENOMIC DNA]</scope>
    <source>
        <strain evidence="1 2">NMWT 1</strain>
    </source>
</reference>
<organism evidence="1 2">
    <name type="scientific">Streptomyces cyaneogriseus subsp. noncyanogenus</name>
    <dbReference type="NCBI Taxonomy" id="477245"/>
    <lineage>
        <taxon>Bacteria</taxon>
        <taxon>Bacillati</taxon>
        <taxon>Actinomycetota</taxon>
        <taxon>Actinomycetes</taxon>
        <taxon>Kitasatosporales</taxon>
        <taxon>Streptomycetaceae</taxon>
        <taxon>Streptomyces</taxon>
    </lineage>
</organism>
<accession>A0A0C5G8U5</accession>